<keyword evidence="2" id="KW-1185">Reference proteome</keyword>
<accession>A0A8S4QYJ3</accession>
<comment type="caution">
    <text evidence="1">The sequence shown here is derived from an EMBL/GenBank/DDBJ whole genome shotgun (WGS) entry which is preliminary data.</text>
</comment>
<organism evidence="1 2">
    <name type="scientific">Pararge aegeria aegeria</name>
    <dbReference type="NCBI Taxonomy" id="348720"/>
    <lineage>
        <taxon>Eukaryota</taxon>
        <taxon>Metazoa</taxon>
        <taxon>Ecdysozoa</taxon>
        <taxon>Arthropoda</taxon>
        <taxon>Hexapoda</taxon>
        <taxon>Insecta</taxon>
        <taxon>Pterygota</taxon>
        <taxon>Neoptera</taxon>
        <taxon>Endopterygota</taxon>
        <taxon>Lepidoptera</taxon>
        <taxon>Glossata</taxon>
        <taxon>Ditrysia</taxon>
        <taxon>Papilionoidea</taxon>
        <taxon>Nymphalidae</taxon>
        <taxon>Satyrinae</taxon>
        <taxon>Satyrini</taxon>
        <taxon>Parargina</taxon>
        <taxon>Pararge</taxon>
    </lineage>
</organism>
<dbReference type="EMBL" id="CAKXAJ010022743">
    <property type="protein sequence ID" value="CAH2227263.1"/>
    <property type="molecule type" value="Genomic_DNA"/>
</dbReference>
<dbReference type="OrthoDB" id="7460492at2759"/>
<dbReference type="Gene3D" id="3.30.420.10">
    <property type="entry name" value="Ribonuclease H-like superfamily/Ribonuclease H"/>
    <property type="match status" value="1"/>
</dbReference>
<dbReference type="PANTHER" id="PTHR33939:SF1">
    <property type="entry name" value="DUF4371 DOMAIN-CONTAINING PROTEIN"/>
    <property type="match status" value="1"/>
</dbReference>
<dbReference type="PANTHER" id="PTHR33939">
    <property type="entry name" value="PROTEIN CBG22215"/>
    <property type="match status" value="1"/>
</dbReference>
<evidence type="ECO:0000313" key="1">
    <source>
        <dbReference type="EMBL" id="CAH2227263.1"/>
    </source>
</evidence>
<name>A0A8S4QYJ3_9NEOP</name>
<dbReference type="Proteomes" id="UP000838756">
    <property type="component" value="Unassembled WGS sequence"/>
</dbReference>
<protein>
    <submittedName>
        <fullName evidence="1">Jg2118 protein</fullName>
    </submittedName>
</protein>
<dbReference type="GO" id="GO:0003676">
    <property type="term" value="F:nucleic acid binding"/>
    <property type="evidence" value="ECO:0007669"/>
    <property type="project" value="InterPro"/>
</dbReference>
<dbReference type="AlphaFoldDB" id="A0A8S4QYJ3"/>
<gene>
    <name evidence="1" type="primary">jg2118</name>
    <name evidence="1" type="ORF">PAEG_LOCUS7792</name>
</gene>
<evidence type="ECO:0000313" key="2">
    <source>
        <dbReference type="Proteomes" id="UP000838756"/>
    </source>
</evidence>
<sequence>YHSVQIDKAPNQARKKADLVACLQRQGVEADVNMLKAKLLRQVKENKPAKLKYKINELALQHGHRVIRTPPYHCQYNASEMIWAQVKGYAARHNTKPPFSRNKMMTLLKEACASIKKEDWVKVVKKTRKIIKEDYNRDVNIDNVIENEIIIFTGDDSSSSDSGSSFEENN</sequence>
<reference evidence="1" key="1">
    <citation type="submission" date="2022-03" db="EMBL/GenBank/DDBJ databases">
        <authorList>
            <person name="Lindestad O."/>
        </authorList>
    </citation>
    <scope>NUCLEOTIDE SEQUENCE</scope>
</reference>
<proteinExistence type="predicted"/>
<feature type="non-terminal residue" evidence="1">
    <location>
        <position position="1"/>
    </location>
</feature>
<dbReference type="InterPro" id="IPR036397">
    <property type="entry name" value="RNaseH_sf"/>
</dbReference>